<comment type="caution">
    <text evidence="5">The sequence shown here is derived from an EMBL/GenBank/DDBJ whole genome shotgun (WGS) entry which is preliminary data.</text>
</comment>
<feature type="compositionally biased region" description="Polar residues" evidence="2">
    <location>
        <begin position="380"/>
        <end position="391"/>
    </location>
</feature>
<protein>
    <submittedName>
        <fullName evidence="5">Replication initiation and membrane attachment protein, DnaB DnaD family</fullName>
    </submittedName>
</protein>
<accession>A0A0R2CQ79</accession>
<evidence type="ECO:0000256" key="2">
    <source>
        <dbReference type="SAM" id="MobiDB-lite"/>
    </source>
</evidence>
<feature type="domain" description="DnaB/C C-terminal" evidence="3">
    <location>
        <begin position="296"/>
        <end position="369"/>
    </location>
</feature>
<evidence type="ECO:0000259" key="3">
    <source>
        <dbReference type="Pfam" id="PF07261"/>
    </source>
</evidence>
<dbReference type="STRING" id="1423802.FC56_GL000671"/>
<dbReference type="EMBL" id="AYZR01000008">
    <property type="protein sequence ID" value="KRM93950.1"/>
    <property type="molecule type" value="Genomic_DNA"/>
</dbReference>
<reference evidence="5 6" key="1">
    <citation type="journal article" date="2015" name="Genome Announc.">
        <title>Expanding the biotechnology potential of lactobacilli through comparative genomics of 213 strains and associated genera.</title>
        <authorList>
            <person name="Sun Z."/>
            <person name="Harris H.M."/>
            <person name="McCann A."/>
            <person name="Guo C."/>
            <person name="Argimon S."/>
            <person name="Zhang W."/>
            <person name="Yang X."/>
            <person name="Jeffery I.B."/>
            <person name="Cooney J.C."/>
            <person name="Kagawa T.F."/>
            <person name="Liu W."/>
            <person name="Song Y."/>
            <person name="Salvetti E."/>
            <person name="Wrobel A."/>
            <person name="Rasinkangas P."/>
            <person name="Parkhill J."/>
            <person name="Rea M.C."/>
            <person name="O'Sullivan O."/>
            <person name="Ritari J."/>
            <person name="Douillard F.P."/>
            <person name="Paul Ross R."/>
            <person name="Yang R."/>
            <person name="Briner A.E."/>
            <person name="Felis G.E."/>
            <person name="de Vos W.M."/>
            <person name="Barrangou R."/>
            <person name="Klaenhammer T.R."/>
            <person name="Caufield P.W."/>
            <person name="Cui Y."/>
            <person name="Zhang H."/>
            <person name="O'Toole P.W."/>
        </authorList>
    </citation>
    <scope>NUCLEOTIDE SEQUENCE [LARGE SCALE GENOMIC DNA]</scope>
    <source>
        <strain evidence="5 6">DSM 24302</strain>
    </source>
</reference>
<evidence type="ECO:0000313" key="6">
    <source>
        <dbReference type="Proteomes" id="UP000051256"/>
    </source>
</evidence>
<feature type="region of interest" description="Disordered" evidence="2">
    <location>
        <begin position="374"/>
        <end position="432"/>
    </location>
</feature>
<dbReference type="InterPro" id="IPR058660">
    <property type="entry name" value="WHD_DnaB"/>
</dbReference>
<dbReference type="PATRIC" id="fig|1423802.4.peg.682"/>
<evidence type="ECO:0000259" key="4">
    <source>
        <dbReference type="Pfam" id="PF25888"/>
    </source>
</evidence>
<dbReference type="AlphaFoldDB" id="A0A0R2CQ79"/>
<dbReference type="Pfam" id="PF25888">
    <property type="entry name" value="WHD_DnaB"/>
    <property type="match status" value="1"/>
</dbReference>
<organism evidence="5 6">
    <name type="scientific">Lentilactobacillus senioris DSM 24302 = JCM 17472</name>
    <dbReference type="NCBI Taxonomy" id="1423802"/>
    <lineage>
        <taxon>Bacteria</taxon>
        <taxon>Bacillati</taxon>
        <taxon>Bacillota</taxon>
        <taxon>Bacilli</taxon>
        <taxon>Lactobacillales</taxon>
        <taxon>Lactobacillaceae</taxon>
        <taxon>Lentilactobacillus</taxon>
    </lineage>
</organism>
<dbReference type="InterPro" id="IPR006343">
    <property type="entry name" value="DnaB/C_C"/>
</dbReference>
<feature type="compositionally biased region" description="Basic and acidic residues" evidence="2">
    <location>
        <begin position="417"/>
        <end position="432"/>
    </location>
</feature>
<proteinExistence type="inferred from homology"/>
<evidence type="ECO:0000256" key="1">
    <source>
        <dbReference type="ARBA" id="ARBA00093462"/>
    </source>
</evidence>
<comment type="similarity">
    <text evidence="1">Belongs to the DnaB/DnaD family.</text>
</comment>
<dbReference type="Proteomes" id="UP000051256">
    <property type="component" value="Unassembled WGS sequence"/>
</dbReference>
<keyword evidence="6" id="KW-1185">Reference proteome</keyword>
<feature type="domain" description="Replicative helicase loading/DNA remodeling protein DnaB N-terminal winged helix" evidence="4">
    <location>
        <begin position="7"/>
        <end position="164"/>
    </location>
</feature>
<name>A0A0R2CQ79_9LACO</name>
<gene>
    <name evidence="5" type="ORF">FC56_GL000671</name>
</gene>
<evidence type="ECO:0000313" key="5">
    <source>
        <dbReference type="EMBL" id="KRM93950.1"/>
    </source>
</evidence>
<dbReference type="Pfam" id="PF07261">
    <property type="entry name" value="DnaB_2"/>
    <property type="match status" value="1"/>
</dbReference>
<sequence length="432" mass="49191">MSDEVFENATEILNSLYGPIVGTSALGLYFQLKNLAVFQEQPNQIHTHFELQSLLNVSINQLETDRKMLEACGLLKTWLVNSKNQVMYLVRRPLSSKEFFATDLLTILLLEKLGDQVFQQVQNRMVPKQNIPEEAEEVTASVTDTFPLIVERMKRNQAQLTQVKNQLGDFQVGPQNTNQERPLDEKLLLSILENSFVELDSVKLAMEVIQTESALYGIDEVQMGKYVLKAVNLQTNRLDVKKLKTVISNDFRAPEKRDLQNTSVEETVKTDTGSNLTSQQIQITKFAGQMAPLQFLQQIKKQKHGFVTAGEERLVRDLIGRHILSNSVINILIYHLLVDEQHATLNKSLSETIANDWSQQKIVTAEQAIIKLQERKQKSTTKTARSRNGNGRKNIKETLPEWAKTTTPAKNATKLTPEQEKKLQERLNKLKK</sequence>
<feature type="compositionally biased region" description="Low complexity" evidence="2">
    <location>
        <begin position="403"/>
        <end position="416"/>
    </location>
</feature>